<comment type="caution">
    <text evidence="2">The sequence shown here is derived from an EMBL/GenBank/DDBJ whole genome shotgun (WGS) entry which is preliminary data.</text>
</comment>
<evidence type="ECO:0000256" key="1">
    <source>
        <dbReference type="SAM" id="Phobius"/>
    </source>
</evidence>
<dbReference type="EMBL" id="JAPFFI010000004">
    <property type="protein sequence ID" value="KAJ6396868.1"/>
    <property type="molecule type" value="Genomic_DNA"/>
</dbReference>
<organism evidence="2 3">
    <name type="scientific">Salix suchowensis</name>
    <dbReference type="NCBI Taxonomy" id="1278906"/>
    <lineage>
        <taxon>Eukaryota</taxon>
        <taxon>Viridiplantae</taxon>
        <taxon>Streptophyta</taxon>
        <taxon>Embryophyta</taxon>
        <taxon>Tracheophyta</taxon>
        <taxon>Spermatophyta</taxon>
        <taxon>Magnoliopsida</taxon>
        <taxon>eudicotyledons</taxon>
        <taxon>Gunneridae</taxon>
        <taxon>Pentapetalae</taxon>
        <taxon>rosids</taxon>
        <taxon>fabids</taxon>
        <taxon>Malpighiales</taxon>
        <taxon>Salicaceae</taxon>
        <taxon>Saliceae</taxon>
        <taxon>Salix</taxon>
    </lineage>
</organism>
<dbReference type="Proteomes" id="UP001141253">
    <property type="component" value="Chromosome 4"/>
</dbReference>
<proteinExistence type="predicted"/>
<keyword evidence="3" id="KW-1185">Reference proteome</keyword>
<accession>A0ABQ9CF07</accession>
<protein>
    <recommendedName>
        <fullName evidence="4">Secreted protein</fullName>
    </recommendedName>
</protein>
<reference evidence="2" key="1">
    <citation type="submission" date="2022-10" db="EMBL/GenBank/DDBJ databases">
        <authorList>
            <person name="Hyden B.L."/>
            <person name="Feng K."/>
            <person name="Yates T."/>
            <person name="Jawdy S."/>
            <person name="Smart L.B."/>
            <person name="Muchero W."/>
        </authorList>
    </citation>
    <scope>NUCLEOTIDE SEQUENCE</scope>
    <source>
        <tissue evidence="2">Shoot tip</tissue>
    </source>
</reference>
<gene>
    <name evidence="2" type="ORF">OIU77_021824</name>
</gene>
<name>A0ABQ9CF07_9ROSI</name>
<evidence type="ECO:0008006" key="4">
    <source>
        <dbReference type="Google" id="ProtNLM"/>
    </source>
</evidence>
<evidence type="ECO:0000313" key="2">
    <source>
        <dbReference type="EMBL" id="KAJ6396868.1"/>
    </source>
</evidence>
<keyword evidence="1" id="KW-0472">Membrane</keyword>
<keyword evidence="1" id="KW-0812">Transmembrane</keyword>
<feature type="transmembrane region" description="Helical" evidence="1">
    <location>
        <begin position="13"/>
        <end position="35"/>
    </location>
</feature>
<feature type="transmembrane region" description="Helical" evidence="1">
    <location>
        <begin position="47"/>
        <end position="70"/>
    </location>
</feature>
<reference evidence="2" key="2">
    <citation type="journal article" date="2023" name="Int. J. Mol. Sci.">
        <title>De Novo Assembly and Annotation of 11 Diverse Shrub Willow (Salix) Genomes Reveals Novel Gene Organization in Sex-Linked Regions.</title>
        <authorList>
            <person name="Hyden B."/>
            <person name="Feng K."/>
            <person name="Yates T.B."/>
            <person name="Jawdy S."/>
            <person name="Cereghino C."/>
            <person name="Smart L.B."/>
            <person name="Muchero W."/>
        </authorList>
    </citation>
    <scope>NUCLEOTIDE SEQUENCE</scope>
    <source>
        <tissue evidence="2">Shoot tip</tissue>
    </source>
</reference>
<sequence>MLWVLGNGSSCEVLGVVVVVVVVAGLGDPVNIWTTCLKEEVSAWTKVVGYGGGGGGGAAVAVAAAAAAVASW</sequence>
<evidence type="ECO:0000313" key="3">
    <source>
        <dbReference type="Proteomes" id="UP001141253"/>
    </source>
</evidence>
<keyword evidence="1" id="KW-1133">Transmembrane helix</keyword>